<dbReference type="EMBL" id="MN740745">
    <property type="protein sequence ID" value="QHU09807.1"/>
    <property type="molecule type" value="Genomic_DNA"/>
</dbReference>
<name>A0A6C0JZH3_9ZZZZ</name>
<evidence type="ECO:0000313" key="1">
    <source>
        <dbReference type="EMBL" id="QHU09807.1"/>
    </source>
</evidence>
<reference evidence="1" key="1">
    <citation type="journal article" date="2020" name="Nature">
        <title>Giant virus diversity and host interactions through global metagenomics.</title>
        <authorList>
            <person name="Schulz F."/>
            <person name="Roux S."/>
            <person name="Paez-Espino D."/>
            <person name="Jungbluth S."/>
            <person name="Walsh D.A."/>
            <person name="Denef V.J."/>
            <person name="McMahon K.D."/>
            <person name="Konstantinidis K.T."/>
            <person name="Eloe-Fadrosh E.A."/>
            <person name="Kyrpides N.C."/>
            <person name="Woyke T."/>
        </authorList>
    </citation>
    <scope>NUCLEOTIDE SEQUENCE</scope>
    <source>
        <strain evidence="1">GVMAG-S-1101164-164</strain>
    </source>
</reference>
<sequence>MQSTRSYYVSTPPVKGYHQHTSTNVSAIASVLASVSSSPEVLALFTTNSSQTVTMCSFLHDKKTALLSCLTDYFNNAIDRDTVKQKVLSIRDEIIERCSSTS</sequence>
<accession>A0A6C0JZH3</accession>
<proteinExistence type="predicted"/>
<dbReference type="AlphaFoldDB" id="A0A6C0JZH3"/>
<organism evidence="1">
    <name type="scientific">viral metagenome</name>
    <dbReference type="NCBI Taxonomy" id="1070528"/>
    <lineage>
        <taxon>unclassified sequences</taxon>
        <taxon>metagenomes</taxon>
        <taxon>organismal metagenomes</taxon>
    </lineage>
</organism>
<protein>
    <submittedName>
        <fullName evidence="1">Uncharacterized protein</fullName>
    </submittedName>
</protein>